<reference evidence="1" key="1">
    <citation type="journal article" date="2019" name="Int J Environ Res Public Health">
        <title>Characterization of Chromosome-Mediated BlaOXA-894 in Shewanella xiamenensis Isolated from Pig Wastewater.</title>
        <authorList>
            <person name="Zou H."/>
            <person name="Zhou Z."/>
            <person name="Xia H."/>
            <person name="Zhao Q."/>
            <person name="Li X."/>
        </authorList>
    </citation>
    <scope>NUCLEOTIDE SEQUENCE</scope>
    <source>
        <strain evidence="1">2015oxa</strain>
    </source>
</reference>
<protein>
    <recommendedName>
        <fullName evidence="2">Tox-PAAR-like domain-containing protein</fullName>
    </recommendedName>
</protein>
<dbReference type="RefSeq" id="WP_279255087.1">
    <property type="nucleotide sequence ID" value="NZ_SUNE01000005.1"/>
</dbReference>
<comment type="caution">
    <text evidence="1">The sequence shown here is derived from an EMBL/GenBank/DDBJ whole genome shotgun (WGS) entry which is preliminary data.</text>
</comment>
<name>A0AAW6QWK9_9GAMM</name>
<organism evidence="1">
    <name type="scientific">Shewanella xiamenensis</name>
    <dbReference type="NCBI Taxonomy" id="332186"/>
    <lineage>
        <taxon>Bacteria</taxon>
        <taxon>Pseudomonadati</taxon>
        <taxon>Pseudomonadota</taxon>
        <taxon>Gammaproteobacteria</taxon>
        <taxon>Alteromonadales</taxon>
        <taxon>Shewanellaceae</taxon>
        <taxon>Shewanella</taxon>
    </lineage>
</organism>
<evidence type="ECO:0000313" key="1">
    <source>
        <dbReference type="EMBL" id="MDG5900137.1"/>
    </source>
</evidence>
<dbReference type="Proteomes" id="UP001152518">
    <property type="component" value="Unassembled WGS sequence"/>
</dbReference>
<reference evidence="1" key="2">
    <citation type="submission" date="2019-04" db="EMBL/GenBank/DDBJ databases">
        <authorList>
            <person name="Zou H."/>
        </authorList>
    </citation>
    <scope>NUCLEOTIDE SEQUENCE</scope>
    <source>
        <strain evidence="1">2015oxa</strain>
    </source>
</reference>
<proteinExistence type="predicted"/>
<sequence>MKNPGANCINKKAIIADGFSMKYCEGAALSMRNPGSNCINKKAIIADGFSVKYGGGAGI</sequence>
<dbReference type="EMBL" id="SUNE01000005">
    <property type="protein sequence ID" value="MDG5900137.1"/>
    <property type="molecule type" value="Genomic_DNA"/>
</dbReference>
<dbReference type="AlphaFoldDB" id="A0AAW6QWK9"/>
<evidence type="ECO:0008006" key="2">
    <source>
        <dbReference type="Google" id="ProtNLM"/>
    </source>
</evidence>
<accession>A0AAW6QWK9</accession>
<gene>
    <name evidence="1" type="ORF">E2650_09615</name>
</gene>